<dbReference type="Pfam" id="PF21113">
    <property type="entry name" value="LarA_C"/>
    <property type="match status" value="1"/>
</dbReference>
<dbReference type="GO" id="GO:0050043">
    <property type="term" value="F:lactate racemase activity"/>
    <property type="evidence" value="ECO:0007669"/>
    <property type="project" value="InterPro"/>
</dbReference>
<dbReference type="Proteomes" id="UP001140817">
    <property type="component" value="Unassembled WGS sequence"/>
</dbReference>
<dbReference type="EMBL" id="JANKBY010000261">
    <property type="protein sequence ID" value="MCR1824191.1"/>
    <property type="molecule type" value="Genomic_DNA"/>
</dbReference>
<feature type="domain" description="LarA-like N-terminal" evidence="1">
    <location>
        <begin position="8"/>
        <end position="209"/>
    </location>
</feature>
<evidence type="ECO:0000313" key="3">
    <source>
        <dbReference type="EMBL" id="MCR1824191.1"/>
    </source>
</evidence>
<dbReference type="PANTHER" id="PTHR33171">
    <property type="entry name" value="LAR_N DOMAIN-CONTAINING PROTEIN"/>
    <property type="match status" value="1"/>
</dbReference>
<reference evidence="3" key="1">
    <citation type="submission" date="2022-07" db="EMBL/GenBank/DDBJ databases">
        <title>Enhanced cultured diversity of the mouse gut microbiota enables custom-made synthetic communities.</title>
        <authorList>
            <person name="Afrizal A."/>
        </authorList>
    </citation>
    <scope>NUCLEOTIDE SEQUENCE</scope>
    <source>
        <strain evidence="3">DSM 29186</strain>
    </source>
</reference>
<accession>A0A9X2S529</accession>
<gene>
    <name evidence="3" type="primary">larA</name>
    <name evidence="3" type="ORF">NSA58_15515</name>
</gene>
<evidence type="ECO:0000313" key="4">
    <source>
        <dbReference type="Proteomes" id="UP001140817"/>
    </source>
</evidence>
<dbReference type="Gene3D" id="3.40.50.11440">
    <property type="match status" value="1"/>
</dbReference>
<proteinExistence type="predicted"/>
<dbReference type="InterPro" id="IPR048520">
    <property type="entry name" value="LarA_C"/>
</dbReference>
<dbReference type="PANTHER" id="PTHR33171:SF17">
    <property type="entry name" value="LARA-LIKE N-TERMINAL DOMAIN-CONTAINING PROTEIN"/>
    <property type="match status" value="1"/>
</dbReference>
<dbReference type="Gene3D" id="3.90.226.30">
    <property type="match status" value="1"/>
</dbReference>
<sequence length="425" mass="46951">MNTVELKYGKEKVAINLQGAKSVEILNEQPMDEIKDLKEAFIKGITTEVVNSKPLNEIINKDDKVTIVISDLTRFWQRQDLICEQLVNYLTEEVKVKYENMVVVVALGSHRKQSEEELCKLASKSVYDKVKVVNHDCDAEDLIKVGTTPSGTEVYVNPLVVGRKVIMITGTVHHIMAGFGGGRKSVIPGVAGRQTIRQNHIQSLSKTEKRSDPLVGARLLNHNPINEDMNEAAKLIDVAFGINIIVNSDSKHSKLICGDFHDAWLKSCKYVDAAYGLPIKKEADIVIASCGGYPKDINLYQSTKSLFNASRAVKKGGTLILLAECSEGGGAPDFFNWIDPLKRGVLDEELRANFTIGGYIFYAACEAIAKSNVMMLSSIDKDVVKDMKITASDNLEELLNKVDCKNKDVYVIPYGGNVVPLLEED</sequence>
<evidence type="ECO:0000259" key="1">
    <source>
        <dbReference type="Pfam" id="PF09861"/>
    </source>
</evidence>
<evidence type="ECO:0000259" key="2">
    <source>
        <dbReference type="Pfam" id="PF21113"/>
    </source>
</evidence>
<organism evidence="3 4">
    <name type="scientific">Terrisporobacter muris</name>
    <dbReference type="NCBI Taxonomy" id="2963284"/>
    <lineage>
        <taxon>Bacteria</taxon>
        <taxon>Bacillati</taxon>
        <taxon>Bacillota</taxon>
        <taxon>Clostridia</taxon>
        <taxon>Peptostreptococcales</taxon>
        <taxon>Peptostreptococcaceae</taxon>
        <taxon>Terrisporobacter</taxon>
    </lineage>
</organism>
<feature type="domain" description="Lactate racemase C-terminal" evidence="2">
    <location>
        <begin position="280"/>
        <end position="418"/>
    </location>
</feature>
<dbReference type="InterPro" id="IPR018657">
    <property type="entry name" value="LarA-like_N"/>
</dbReference>
<dbReference type="AlphaFoldDB" id="A0A9X2S529"/>
<keyword evidence="4" id="KW-1185">Reference proteome</keyword>
<protein>
    <submittedName>
        <fullName evidence="3">Nickel-dependent lactate racemase</fullName>
    </submittedName>
</protein>
<dbReference type="InterPro" id="IPR048068">
    <property type="entry name" value="LarA-like"/>
</dbReference>
<dbReference type="InterPro" id="IPR047926">
    <property type="entry name" value="Ni_dep_LarA"/>
</dbReference>
<comment type="caution">
    <text evidence="3">The sequence shown here is derived from an EMBL/GenBank/DDBJ whole genome shotgun (WGS) entry which is preliminary data.</text>
</comment>
<dbReference type="RefSeq" id="WP_074080179.1">
    <property type="nucleotide sequence ID" value="NZ_JANKBY010000261.1"/>
</dbReference>
<dbReference type="InterPro" id="IPR043166">
    <property type="entry name" value="LarA-like_C"/>
</dbReference>
<name>A0A9X2S529_9FIRM</name>
<dbReference type="Pfam" id="PF09861">
    <property type="entry name" value="Lar_N"/>
    <property type="match status" value="1"/>
</dbReference>
<dbReference type="NCBIfam" id="NF033504">
    <property type="entry name" value="Ni_dep_LarA"/>
    <property type="match status" value="1"/>
</dbReference>